<accession>F0BBK6</accession>
<comment type="caution">
    <text evidence="1">The sequence shown here is derived from an EMBL/GenBank/DDBJ whole genome shotgun (WGS) entry which is preliminary data.</text>
</comment>
<reference evidence="1 2" key="1">
    <citation type="journal article" date="2011" name="BMC Genomics">
        <title>Comparative genomics reveals diversity among xanthomonads infecting tomato and pepper.</title>
        <authorList>
            <person name="Potnis N."/>
            <person name="Krasileva K."/>
            <person name="Chow V."/>
            <person name="Almeida N.F."/>
            <person name="Patil P.B."/>
            <person name="Ryan R.P."/>
            <person name="Sharlach M."/>
            <person name="Behlau F."/>
            <person name="Dow J.M."/>
            <person name="Momol M.T."/>
            <person name="White F.F."/>
            <person name="Preston J.F."/>
            <person name="Vinatzer B.A."/>
            <person name="Koebnik R."/>
            <person name="Setubal J.C."/>
            <person name="Norman D.J."/>
            <person name="Staskawicz B.J."/>
            <person name="Jones J.B."/>
        </authorList>
    </citation>
    <scope>NUCLEOTIDE SEQUENCE [LARGE SCALE GENOMIC DNA]</scope>
    <source>
        <strain evidence="1 2">ATCC 35937</strain>
    </source>
</reference>
<name>F0BBK6_9XANT</name>
<gene>
    <name evidence="1" type="ORF">XVE_1478</name>
</gene>
<dbReference type="AlphaFoldDB" id="F0BBK6"/>
<proteinExistence type="predicted"/>
<evidence type="ECO:0000313" key="1">
    <source>
        <dbReference type="EMBL" id="EGD10138.1"/>
    </source>
</evidence>
<dbReference type="EMBL" id="AEQV01000040">
    <property type="protein sequence ID" value="EGD10138.1"/>
    <property type="molecule type" value="Genomic_DNA"/>
</dbReference>
<protein>
    <submittedName>
        <fullName evidence="1">Uncharacterized protein</fullName>
    </submittedName>
</protein>
<evidence type="ECO:0000313" key="2">
    <source>
        <dbReference type="Proteomes" id="UP000003299"/>
    </source>
</evidence>
<dbReference type="Proteomes" id="UP000003299">
    <property type="component" value="Unassembled WGS sequence"/>
</dbReference>
<sequence length="40" mass="4277">MIKAHSLTETSVAIACIQCMDVIDSALKRDESAATAVQVR</sequence>
<organism evidence="1 2">
    <name type="scientific">Xanthomonas vesicatoria ATCC 35937</name>
    <dbReference type="NCBI Taxonomy" id="925775"/>
    <lineage>
        <taxon>Bacteria</taxon>
        <taxon>Pseudomonadati</taxon>
        <taxon>Pseudomonadota</taxon>
        <taxon>Gammaproteobacteria</taxon>
        <taxon>Lysobacterales</taxon>
        <taxon>Lysobacteraceae</taxon>
        <taxon>Xanthomonas</taxon>
    </lineage>
</organism>